<protein>
    <submittedName>
        <fullName evidence="1">Uncharacterized protein</fullName>
    </submittedName>
</protein>
<keyword evidence="2" id="KW-1185">Reference proteome</keyword>
<name>A0ACC3TKB3_9ASCO</name>
<gene>
    <name evidence="1" type="ORF">V1517DRAFT_339941</name>
</gene>
<evidence type="ECO:0000313" key="2">
    <source>
        <dbReference type="Proteomes" id="UP001489719"/>
    </source>
</evidence>
<evidence type="ECO:0000313" key="1">
    <source>
        <dbReference type="EMBL" id="KAK9321297.1"/>
    </source>
</evidence>
<reference evidence="2" key="1">
    <citation type="journal article" date="2024" name="Front. Bioeng. Biotechnol.">
        <title>Genome-scale model development and genomic sequencing of the oleaginous clade Lipomyces.</title>
        <authorList>
            <person name="Czajka J.J."/>
            <person name="Han Y."/>
            <person name="Kim J."/>
            <person name="Mondo S.J."/>
            <person name="Hofstad B.A."/>
            <person name="Robles A."/>
            <person name="Haridas S."/>
            <person name="Riley R."/>
            <person name="LaButti K."/>
            <person name="Pangilinan J."/>
            <person name="Andreopoulos W."/>
            <person name="Lipzen A."/>
            <person name="Yan J."/>
            <person name="Wang M."/>
            <person name="Ng V."/>
            <person name="Grigoriev I.V."/>
            <person name="Spatafora J.W."/>
            <person name="Magnuson J.K."/>
            <person name="Baker S.E."/>
            <person name="Pomraning K.R."/>
        </authorList>
    </citation>
    <scope>NUCLEOTIDE SEQUENCE [LARGE SCALE GENOMIC DNA]</scope>
    <source>
        <strain evidence="2">CBS 10300</strain>
    </source>
</reference>
<comment type="caution">
    <text evidence="1">The sequence shown here is derived from an EMBL/GenBank/DDBJ whole genome shotgun (WGS) entry which is preliminary data.</text>
</comment>
<sequence>MVNLGSDDSLYNVMDSFRSRLRTFHDLAAAGIEGELFLTDFPPALFDRFVDWPQKEAALPVDEVYDSLHHTLYLSTITCDVGEELCSHVANKLVAKLNSIGLASKSGFPRDRRYSSAVSFFHRSRAPRLCHALYRSGEPYVGETGMIGYHQTIDCTGLSSNDHLSNVLLNFGYIRNYDKLMTKTKLLVGDKRLNKSTMMVLILVDESPTFQMPEVVVNEQLDDDELDRFEEMLGTYDLQTPELLSHIEYDGHCWFGELRACFLDVYRYYPDSESVALIRRIDCMCSPGFVTGAEVIDIPLSDSMSPEHISLLQSVGDEAPIVFHLDREELLKVCNRAIQDAALGRFTCYGGR</sequence>
<proteinExistence type="predicted"/>
<accession>A0ACC3TKB3</accession>
<dbReference type="Proteomes" id="UP001489719">
    <property type="component" value="Unassembled WGS sequence"/>
</dbReference>
<dbReference type="EMBL" id="MU970102">
    <property type="protein sequence ID" value="KAK9321297.1"/>
    <property type="molecule type" value="Genomic_DNA"/>
</dbReference>
<organism evidence="1 2">
    <name type="scientific">Lipomyces orientalis</name>
    <dbReference type="NCBI Taxonomy" id="1233043"/>
    <lineage>
        <taxon>Eukaryota</taxon>
        <taxon>Fungi</taxon>
        <taxon>Dikarya</taxon>
        <taxon>Ascomycota</taxon>
        <taxon>Saccharomycotina</taxon>
        <taxon>Lipomycetes</taxon>
        <taxon>Lipomycetales</taxon>
        <taxon>Lipomycetaceae</taxon>
        <taxon>Lipomyces</taxon>
    </lineage>
</organism>